<dbReference type="GO" id="GO:0016874">
    <property type="term" value="F:ligase activity"/>
    <property type="evidence" value="ECO:0007669"/>
    <property type="project" value="UniProtKB-KW"/>
</dbReference>
<protein>
    <submittedName>
        <fullName evidence="1">Carboxylate--amine ligase</fullName>
    </submittedName>
</protein>
<dbReference type="EMBL" id="CP065856">
    <property type="protein sequence ID" value="QPV64995.1"/>
    <property type="molecule type" value="Genomic_DNA"/>
</dbReference>
<dbReference type="SUPFAM" id="SSF56059">
    <property type="entry name" value="Glutathione synthetase ATP-binding domain-like"/>
    <property type="match status" value="1"/>
</dbReference>
<evidence type="ECO:0000313" key="1">
    <source>
        <dbReference type="EMBL" id="QPV64995.1"/>
    </source>
</evidence>
<name>A0A7U3WBK0_9EURY</name>
<keyword evidence="2" id="KW-1185">Reference proteome</keyword>
<proteinExistence type="predicted"/>
<sequence length="392" mass="44381">MRSLAQRGVRTVVASEHEQIPHFASQYCSEQVQLSAAPEELTAYRDALLDIAARSDVETILPIRECDTYLFAKYRDRFEEYVSLVTPDLDTLGKAQDRMRLSEEARRAGVPQARTRRLSDVDEWDSDVVIKSRYNLLTSDYVDSLSADDAEESRSVRFLRAGEEPDPDAIRAEMAHDPIVQDYIHESDRYLYCGLWDHGEPLASSQHKQIRSNSWVGGGAVYRVSAYSQEVNRVATRLLSHLDWHGLVCAEYARDEETGEWKFLELNPRVWQSLPAATRANADFPYYYWLRAQGRPEAIDPTYETGVGTHMAYGELSHLLSIRTDDSPFLDRPAFGQTLLNIATSCVVDPRFDNIRLDDPQFFVDAVRNALSSDESGGRQYVAGTATDEPPA</sequence>
<keyword evidence="1" id="KW-0436">Ligase</keyword>
<dbReference type="OrthoDB" id="11959at2157"/>
<dbReference type="Proteomes" id="UP000595001">
    <property type="component" value="Chromosome"/>
</dbReference>
<dbReference type="Gene3D" id="3.40.50.20">
    <property type="match status" value="1"/>
</dbReference>
<dbReference type="KEGG" id="hlt:I7X12_00890"/>
<dbReference type="AlphaFoldDB" id="A0A7U3WBK0"/>
<reference evidence="1 2" key="1">
    <citation type="submission" date="2020-12" db="EMBL/GenBank/DDBJ databases">
        <title>Halosimplex halophilum sp. nov. and Halosimplex salinum sp. nov., two new members of the genus Halosimplex.</title>
        <authorList>
            <person name="Cui H.L."/>
        </authorList>
    </citation>
    <scope>NUCLEOTIDE SEQUENCE [LARGE SCALE GENOMIC DNA]</scope>
    <source>
        <strain evidence="1 2">YGH94</strain>
    </source>
</reference>
<gene>
    <name evidence="1" type="ORF">I7X12_00890</name>
</gene>
<evidence type="ECO:0000313" key="2">
    <source>
        <dbReference type="Proteomes" id="UP000595001"/>
    </source>
</evidence>
<accession>A0A7U3WBK0</accession>
<dbReference type="Gene3D" id="3.30.470.20">
    <property type="entry name" value="ATP-grasp fold, B domain"/>
    <property type="match status" value="1"/>
</dbReference>
<organism evidence="1 2">
    <name type="scientific">Halosimplex litoreum</name>
    <dbReference type="NCBI Taxonomy" id="1198301"/>
    <lineage>
        <taxon>Archaea</taxon>
        <taxon>Methanobacteriati</taxon>
        <taxon>Methanobacteriota</taxon>
        <taxon>Stenosarchaea group</taxon>
        <taxon>Halobacteria</taxon>
        <taxon>Halobacteriales</taxon>
        <taxon>Haloarculaceae</taxon>
        <taxon>Halosimplex</taxon>
    </lineage>
</organism>